<evidence type="ECO:0000313" key="3">
    <source>
        <dbReference type="Proteomes" id="UP000837857"/>
    </source>
</evidence>
<name>A0ABN8IRH1_9NEOP</name>
<proteinExistence type="predicted"/>
<reference evidence="2" key="1">
    <citation type="submission" date="2022-03" db="EMBL/GenBank/DDBJ databases">
        <authorList>
            <person name="Martin H S."/>
        </authorList>
    </citation>
    <scope>NUCLEOTIDE SEQUENCE</scope>
</reference>
<dbReference type="Proteomes" id="UP000837857">
    <property type="component" value="Chromosome 3"/>
</dbReference>
<protein>
    <submittedName>
        <fullName evidence="2">Uncharacterized protein</fullName>
    </submittedName>
</protein>
<feature type="compositionally biased region" description="Basic and acidic residues" evidence="1">
    <location>
        <begin position="191"/>
        <end position="202"/>
    </location>
</feature>
<organism evidence="2 3">
    <name type="scientific">Iphiclides podalirius</name>
    <name type="common">scarce swallowtail</name>
    <dbReference type="NCBI Taxonomy" id="110791"/>
    <lineage>
        <taxon>Eukaryota</taxon>
        <taxon>Metazoa</taxon>
        <taxon>Ecdysozoa</taxon>
        <taxon>Arthropoda</taxon>
        <taxon>Hexapoda</taxon>
        <taxon>Insecta</taxon>
        <taxon>Pterygota</taxon>
        <taxon>Neoptera</taxon>
        <taxon>Endopterygota</taxon>
        <taxon>Lepidoptera</taxon>
        <taxon>Glossata</taxon>
        <taxon>Ditrysia</taxon>
        <taxon>Papilionoidea</taxon>
        <taxon>Papilionidae</taxon>
        <taxon>Papilioninae</taxon>
        <taxon>Iphiclides</taxon>
    </lineage>
</organism>
<gene>
    <name evidence="2" type="ORF">IPOD504_LOCUS12237</name>
</gene>
<feature type="non-terminal residue" evidence="2">
    <location>
        <position position="210"/>
    </location>
</feature>
<feature type="region of interest" description="Disordered" evidence="1">
    <location>
        <begin position="191"/>
        <end position="210"/>
    </location>
</feature>
<accession>A0ABN8IRH1</accession>
<feature type="region of interest" description="Disordered" evidence="1">
    <location>
        <begin position="21"/>
        <end position="57"/>
    </location>
</feature>
<evidence type="ECO:0000256" key="1">
    <source>
        <dbReference type="SAM" id="MobiDB-lite"/>
    </source>
</evidence>
<keyword evidence="3" id="KW-1185">Reference proteome</keyword>
<dbReference type="EMBL" id="OW152815">
    <property type="protein sequence ID" value="CAH2062856.1"/>
    <property type="molecule type" value="Genomic_DNA"/>
</dbReference>
<feature type="compositionally biased region" description="Low complexity" evidence="1">
    <location>
        <begin position="25"/>
        <end position="40"/>
    </location>
</feature>
<sequence>MATELALALNCLDNVCGGTTRHSPAEAAAPASSAPSASLSPAPPSTIGTGGGALEHPAPHESIELLRDLSASVVQALSLPRHHSTTYRRTDIHTHSVDPIHAITSPAQTEACLTSLGRRWPNAARKCHSEHVAAPTAELARRPPKIISSQTSCTVRLTQQRSLSYAVPRTRPDQTAEALYFRSGTPCRADRLDAPHRCETQRRARVHNTP</sequence>
<evidence type="ECO:0000313" key="2">
    <source>
        <dbReference type="EMBL" id="CAH2062856.1"/>
    </source>
</evidence>